<evidence type="ECO:0000313" key="7">
    <source>
        <dbReference type="Proteomes" id="UP001293254"/>
    </source>
</evidence>
<reference evidence="6" key="1">
    <citation type="submission" date="2020-06" db="EMBL/GenBank/DDBJ databases">
        <authorList>
            <person name="Li T."/>
            <person name="Hu X."/>
            <person name="Zhang T."/>
            <person name="Song X."/>
            <person name="Zhang H."/>
            <person name="Dai N."/>
            <person name="Sheng W."/>
            <person name="Hou X."/>
            <person name="Wei L."/>
        </authorList>
    </citation>
    <scope>NUCLEOTIDE SEQUENCE</scope>
    <source>
        <strain evidence="6">3651</strain>
        <tissue evidence="6">Leaf</tissue>
    </source>
</reference>
<keyword evidence="7" id="KW-1185">Reference proteome</keyword>
<dbReference type="PANTHER" id="PTHR47439:SF1">
    <property type="entry name" value="ACID PHOSPHATASE"/>
    <property type="match status" value="1"/>
</dbReference>
<dbReference type="EMBL" id="JACGWO010000001">
    <property type="protein sequence ID" value="KAK4441276.1"/>
    <property type="molecule type" value="Genomic_DNA"/>
</dbReference>
<evidence type="ECO:0000256" key="3">
    <source>
        <dbReference type="ARBA" id="ARBA00022801"/>
    </source>
</evidence>
<dbReference type="SUPFAM" id="SSF52788">
    <property type="entry name" value="Phosphotyrosine protein phosphatases I"/>
    <property type="match status" value="1"/>
</dbReference>
<evidence type="ECO:0000259" key="5">
    <source>
        <dbReference type="SMART" id="SM00226"/>
    </source>
</evidence>
<accession>A0AAE2D0F5</accession>
<dbReference type="Proteomes" id="UP001293254">
    <property type="component" value="Unassembled WGS sequence"/>
</dbReference>
<dbReference type="Gene3D" id="3.40.50.2300">
    <property type="match status" value="1"/>
</dbReference>
<feature type="active site" evidence="4">
    <location>
        <position position="20"/>
    </location>
</feature>
<dbReference type="PRINTS" id="PR00719">
    <property type="entry name" value="LMWPTPASE"/>
</dbReference>
<dbReference type="InterPro" id="IPR017867">
    <property type="entry name" value="Tyr_phospatase_low_mol_wt"/>
</dbReference>
<dbReference type="InterPro" id="IPR036196">
    <property type="entry name" value="Ptyr_pPase_sf"/>
</dbReference>
<organism evidence="6 7">
    <name type="scientific">Sesamum alatum</name>
    <dbReference type="NCBI Taxonomy" id="300844"/>
    <lineage>
        <taxon>Eukaryota</taxon>
        <taxon>Viridiplantae</taxon>
        <taxon>Streptophyta</taxon>
        <taxon>Embryophyta</taxon>
        <taxon>Tracheophyta</taxon>
        <taxon>Spermatophyta</taxon>
        <taxon>Magnoliopsida</taxon>
        <taxon>eudicotyledons</taxon>
        <taxon>Gunneridae</taxon>
        <taxon>Pentapetalae</taxon>
        <taxon>asterids</taxon>
        <taxon>lamiids</taxon>
        <taxon>Lamiales</taxon>
        <taxon>Pedaliaceae</taxon>
        <taxon>Sesamum</taxon>
    </lineage>
</organism>
<evidence type="ECO:0000313" key="6">
    <source>
        <dbReference type="EMBL" id="KAK4441276.1"/>
    </source>
</evidence>
<comment type="similarity">
    <text evidence="1">Belongs to the low molecular weight phosphotyrosine protein phosphatase family.</text>
</comment>
<comment type="caution">
    <text evidence="6">The sequence shown here is derived from an EMBL/GenBank/DDBJ whole genome shotgun (WGS) entry which is preliminary data.</text>
</comment>
<evidence type="ECO:0000256" key="4">
    <source>
        <dbReference type="PIRSR" id="PIRSR617867-1"/>
    </source>
</evidence>
<protein>
    <recommendedName>
        <fullName evidence="2">acid phosphatase</fullName>
        <ecNumber evidence="2">3.1.3.2</ecNumber>
    </recommendedName>
</protein>
<feature type="active site" description="Nucleophile" evidence="4">
    <location>
        <position position="14"/>
    </location>
</feature>
<dbReference type="SMART" id="SM00226">
    <property type="entry name" value="LMWPc"/>
    <property type="match status" value="1"/>
</dbReference>
<dbReference type="EC" id="3.1.3.2" evidence="2"/>
<dbReference type="GO" id="GO:0004725">
    <property type="term" value="F:protein tyrosine phosphatase activity"/>
    <property type="evidence" value="ECO:0007669"/>
    <property type="project" value="InterPro"/>
</dbReference>
<dbReference type="CDD" id="cd16343">
    <property type="entry name" value="LMWPTP"/>
    <property type="match status" value="1"/>
</dbReference>
<gene>
    <name evidence="6" type="ORF">Salat_0462500</name>
</gene>
<dbReference type="InterPro" id="IPR023485">
    <property type="entry name" value="Ptyr_pPase"/>
</dbReference>
<evidence type="ECO:0000256" key="1">
    <source>
        <dbReference type="ARBA" id="ARBA00011063"/>
    </source>
</evidence>
<reference evidence="6" key="2">
    <citation type="journal article" date="2024" name="Plant">
        <title>Genomic evolution and insights into agronomic trait innovations of Sesamum species.</title>
        <authorList>
            <person name="Miao H."/>
            <person name="Wang L."/>
            <person name="Qu L."/>
            <person name="Liu H."/>
            <person name="Sun Y."/>
            <person name="Le M."/>
            <person name="Wang Q."/>
            <person name="Wei S."/>
            <person name="Zheng Y."/>
            <person name="Lin W."/>
            <person name="Duan Y."/>
            <person name="Cao H."/>
            <person name="Xiong S."/>
            <person name="Wang X."/>
            <person name="Wei L."/>
            <person name="Li C."/>
            <person name="Ma Q."/>
            <person name="Ju M."/>
            <person name="Zhao R."/>
            <person name="Li G."/>
            <person name="Mu C."/>
            <person name="Tian Q."/>
            <person name="Mei H."/>
            <person name="Zhang T."/>
            <person name="Gao T."/>
            <person name="Zhang H."/>
        </authorList>
    </citation>
    <scope>NUCLEOTIDE SEQUENCE</scope>
    <source>
        <strain evidence="6">3651</strain>
    </source>
</reference>
<dbReference type="AlphaFoldDB" id="A0AAE2D0F5"/>
<dbReference type="Pfam" id="PF01451">
    <property type="entry name" value="LMWPc"/>
    <property type="match status" value="1"/>
</dbReference>
<dbReference type="PANTHER" id="PTHR47439">
    <property type="entry name" value="LOW MOLECULAR WEIGHT PHOSPHOTYROSINE PROTEIN PHOSPHATASE-RELATED"/>
    <property type="match status" value="1"/>
</dbReference>
<feature type="domain" description="Phosphotyrosine protein phosphatase I" evidence="5">
    <location>
        <begin position="8"/>
        <end position="166"/>
    </location>
</feature>
<proteinExistence type="inferred from homology"/>
<name>A0AAE2D0F5_9LAMI</name>
<dbReference type="GO" id="GO:0003993">
    <property type="term" value="F:acid phosphatase activity"/>
    <property type="evidence" value="ECO:0007669"/>
    <property type="project" value="UniProtKB-EC"/>
</dbReference>
<keyword evidence="3" id="KW-0378">Hydrolase</keyword>
<sequence>MSSSKRPFSILFVCYGNICRSPAAEAVFIHLVNQKNLHSKFRIDSAGTAHYLPGTEPDPRMAAASKKRGIEITSTSRQLKPSDIWDFDLILAMDQRDLDNIDRAVHCTWAVRQNLPTNPTKNVKLICSYCKKHKLTELPNPYFHGPHGFDKALDVLEDACESVLESIIEKEKLLG</sequence>
<dbReference type="InterPro" id="IPR052995">
    <property type="entry name" value="LMW-PTP"/>
</dbReference>
<evidence type="ECO:0000256" key="2">
    <source>
        <dbReference type="ARBA" id="ARBA00012646"/>
    </source>
</evidence>